<evidence type="ECO:0000259" key="8">
    <source>
        <dbReference type="PROSITE" id="PS50014"/>
    </source>
</evidence>
<keyword evidence="1" id="KW-0479">Metal-binding</keyword>
<evidence type="ECO:0000256" key="6">
    <source>
        <dbReference type="PROSITE-ProRule" id="PRU00146"/>
    </source>
</evidence>
<dbReference type="Gene3D" id="3.30.40.10">
    <property type="entry name" value="Zinc/RING finger domain, C3HC4 (zinc finger)"/>
    <property type="match status" value="1"/>
</dbReference>
<feature type="domain" description="PHD-type" evidence="9">
    <location>
        <begin position="732"/>
        <end position="779"/>
    </location>
</feature>
<comment type="caution">
    <text evidence="10">The sequence shown here is derived from an EMBL/GenBank/DDBJ whole genome shotgun (WGS) entry which is preliminary data.</text>
</comment>
<evidence type="ECO:0000256" key="4">
    <source>
        <dbReference type="ARBA" id="ARBA00023117"/>
    </source>
</evidence>
<dbReference type="SUPFAM" id="SSF57903">
    <property type="entry name" value="FYVE/PHD zinc finger"/>
    <property type="match status" value="1"/>
</dbReference>
<reference evidence="10 11" key="1">
    <citation type="journal article" date="2014" name="Genome Biol. Evol.">
        <title>The secreted proteins of Achlya hypogyna and Thraustotheca clavata identify the ancestral oomycete secretome and reveal gene acquisitions by horizontal gene transfer.</title>
        <authorList>
            <person name="Misner I."/>
            <person name="Blouin N."/>
            <person name="Leonard G."/>
            <person name="Richards T.A."/>
            <person name="Lane C.E."/>
        </authorList>
    </citation>
    <scope>NUCLEOTIDE SEQUENCE [LARGE SCALE GENOMIC DNA]</scope>
    <source>
        <strain evidence="10 11">ATCC 48635</strain>
    </source>
</reference>
<dbReference type="PANTHER" id="PTHR46386">
    <property type="entry name" value="NUCLEAR BODY PROTEIN SP140"/>
    <property type="match status" value="1"/>
</dbReference>
<organism evidence="10 11">
    <name type="scientific">Achlya hypogyna</name>
    <name type="common">Oomycete</name>
    <name type="synonym">Protoachlya hypogyna</name>
    <dbReference type="NCBI Taxonomy" id="1202772"/>
    <lineage>
        <taxon>Eukaryota</taxon>
        <taxon>Sar</taxon>
        <taxon>Stramenopiles</taxon>
        <taxon>Oomycota</taxon>
        <taxon>Saprolegniomycetes</taxon>
        <taxon>Saprolegniales</taxon>
        <taxon>Achlyaceae</taxon>
        <taxon>Achlya</taxon>
    </lineage>
</organism>
<dbReference type="CDD" id="cd15532">
    <property type="entry name" value="PHD2_CHD_II"/>
    <property type="match status" value="1"/>
</dbReference>
<proteinExistence type="predicted"/>
<evidence type="ECO:0000313" key="11">
    <source>
        <dbReference type="Proteomes" id="UP000243579"/>
    </source>
</evidence>
<name>A0A1V9YMW5_ACHHY</name>
<sequence length="900" mass="95232">MEHVAPESYGVHRAWMKAATKLTAGSDGTSDGPPVSGSATSGRRPSFETNRRPTDPAEDVESYEWKLRAYKLAVKRNIPLVSRCSFIQQGACHLCSATAVTMVVNVCPQFDYGHSICMKHIETVTTTTVRELLDGAVFTCPICAHQCPCGICERLVAKDFESLDAWGQLHKGGPRAALALPPSAAIPAVAPPLATVRTLNTQSIRFDARVAQPPKMAAKSTIRAVLPPQPPMVDVADAKDPASYVAAPKVAAKSLPRVSSKQQVLEAKTASFLEADAMLRADSKDVGVPRQSAAKAYVAHPLAPPDFPAPAFADVPPARGHSDDDDATEASADESSSTSSGSDEEEPRLKPVQPIHVRAEFVAEGKGTFGPVPAAAEEKASDQISEPIADRSIDVQDTAGELQDVASAETWPGISPWPSPDTAADAGETGADAPMPTAEDGQGQVAPALAAEAPALADEPPALATDTPAPIPEWSPVPSEPVSPPAEITASETAEEPYQDSVVGDLSTDSKADPASPDMALSIDQDVSDLVASVAAEEAAAEAIILGTDLGADDITAALHPDANGPGTIEPPMPEPTASVPAKTEPATPEPATEKCGAVKAEPATSEFGKPEAAHPPVSPASATDVSPPATVPEECKPSTPASTKAVSPALPKHEDATPVSPVVKTRGQREKKTRSSSVREAPAPKRLKAEEVVKRPAPEAAPVPAKRAREAKATPDLEDEPMEEDEVDRNLDFCNICKDDGDLVCCDKCPRSFHLACLAMDEADLPDGDWECPDCCDARTDKYFEAVWKKHAKAKDKSKAMHVVLEALMAHSFAKPFLAPVTGVKGYDVVVKKRMDLHTVRQRLARGEYNTKAGFDQAFMDDVRLVWYNCRQFNDDESGLARAAKDLSKGFETMVAKLA</sequence>
<feature type="region of interest" description="Disordered" evidence="7">
    <location>
        <begin position="460"/>
        <end position="519"/>
    </location>
</feature>
<dbReference type="Proteomes" id="UP000243579">
    <property type="component" value="Unassembled WGS sequence"/>
</dbReference>
<dbReference type="InterPro" id="IPR019787">
    <property type="entry name" value="Znf_PHD-finger"/>
</dbReference>
<gene>
    <name evidence="10" type="ORF">ACHHYP_09539</name>
</gene>
<feature type="compositionally biased region" description="Acidic residues" evidence="7">
    <location>
        <begin position="323"/>
        <end position="332"/>
    </location>
</feature>
<dbReference type="EMBL" id="JNBR01001468">
    <property type="protein sequence ID" value="OQR87096.1"/>
    <property type="molecule type" value="Genomic_DNA"/>
</dbReference>
<dbReference type="Pfam" id="PF00439">
    <property type="entry name" value="Bromodomain"/>
    <property type="match status" value="1"/>
</dbReference>
<dbReference type="PANTHER" id="PTHR46386:SF11">
    <property type="entry name" value="AUTOIMMUNE REGULATOR"/>
    <property type="match status" value="1"/>
</dbReference>
<dbReference type="InterPro" id="IPR019786">
    <property type="entry name" value="Zinc_finger_PHD-type_CS"/>
</dbReference>
<keyword evidence="11" id="KW-1185">Reference proteome</keyword>
<evidence type="ECO:0000256" key="2">
    <source>
        <dbReference type="ARBA" id="ARBA00022771"/>
    </source>
</evidence>
<dbReference type="AlphaFoldDB" id="A0A1V9YMW5"/>
<protein>
    <recommendedName>
        <fullName evidence="12">PHD-type domain-containing protein</fullName>
    </recommendedName>
</protein>
<feature type="compositionally biased region" description="Low complexity" evidence="7">
    <location>
        <begin position="309"/>
        <end position="318"/>
    </location>
</feature>
<dbReference type="Pfam" id="PF00628">
    <property type="entry name" value="PHD"/>
    <property type="match status" value="1"/>
</dbReference>
<dbReference type="PROSITE" id="PS50014">
    <property type="entry name" value="BROMODOMAIN_2"/>
    <property type="match status" value="1"/>
</dbReference>
<dbReference type="PROSITE" id="PS50016">
    <property type="entry name" value="ZF_PHD_2"/>
    <property type="match status" value="1"/>
</dbReference>
<keyword evidence="3" id="KW-0862">Zinc</keyword>
<dbReference type="InterPro" id="IPR001487">
    <property type="entry name" value="Bromodomain"/>
</dbReference>
<evidence type="ECO:0008006" key="12">
    <source>
        <dbReference type="Google" id="ProtNLM"/>
    </source>
</evidence>
<accession>A0A1V9YMW5</accession>
<feature type="compositionally biased region" description="Pro residues" evidence="7">
    <location>
        <begin position="469"/>
        <end position="484"/>
    </location>
</feature>
<evidence type="ECO:0000259" key="9">
    <source>
        <dbReference type="PROSITE" id="PS50016"/>
    </source>
</evidence>
<feature type="compositionally biased region" description="Basic and acidic residues" evidence="7">
    <location>
        <begin position="688"/>
        <end position="698"/>
    </location>
</feature>
<dbReference type="GO" id="GO:0008270">
    <property type="term" value="F:zinc ion binding"/>
    <property type="evidence" value="ECO:0007669"/>
    <property type="project" value="UniProtKB-KW"/>
</dbReference>
<dbReference type="InterPro" id="IPR011011">
    <property type="entry name" value="Znf_FYVE_PHD"/>
</dbReference>
<feature type="compositionally biased region" description="Basic and acidic residues" evidence="7">
    <location>
        <begin position="45"/>
        <end position="55"/>
    </location>
</feature>
<dbReference type="InterPro" id="IPR043563">
    <property type="entry name" value="Sp110/Sp140/Sp140L-like"/>
</dbReference>
<feature type="region of interest" description="Disordered" evidence="7">
    <location>
        <begin position="368"/>
        <end position="389"/>
    </location>
</feature>
<feature type="compositionally biased region" description="Low complexity" evidence="7">
    <location>
        <begin position="581"/>
        <end position="595"/>
    </location>
</feature>
<evidence type="ECO:0000256" key="5">
    <source>
        <dbReference type="PROSITE-ProRule" id="PRU00035"/>
    </source>
</evidence>
<dbReference type="GO" id="GO:0000981">
    <property type="term" value="F:DNA-binding transcription factor activity, RNA polymerase II-specific"/>
    <property type="evidence" value="ECO:0007669"/>
    <property type="project" value="TreeGrafter"/>
</dbReference>
<dbReference type="SUPFAM" id="SSF47370">
    <property type="entry name" value="Bromodomain"/>
    <property type="match status" value="1"/>
</dbReference>
<feature type="region of interest" description="Disordered" evidence="7">
    <location>
        <begin position="559"/>
        <end position="725"/>
    </location>
</feature>
<evidence type="ECO:0000256" key="7">
    <source>
        <dbReference type="SAM" id="MobiDB-lite"/>
    </source>
</evidence>
<evidence type="ECO:0000256" key="1">
    <source>
        <dbReference type="ARBA" id="ARBA00022723"/>
    </source>
</evidence>
<feature type="region of interest" description="Disordered" evidence="7">
    <location>
        <begin position="22"/>
        <end position="58"/>
    </location>
</feature>
<dbReference type="InterPro" id="IPR013083">
    <property type="entry name" value="Znf_RING/FYVE/PHD"/>
</dbReference>
<dbReference type="PROSITE" id="PS01359">
    <property type="entry name" value="ZF_PHD_1"/>
    <property type="match status" value="1"/>
</dbReference>
<dbReference type="Gene3D" id="1.20.920.10">
    <property type="entry name" value="Bromodomain-like"/>
    <property type="match status" value="1"/>
</dbReference>
<dbReference type="SMART" id="SM00297">
    <property type="entry name" value="BROMO"/>
    <property type="match status" value="1"/>
</dbReference>
<feature type="region of interest" description="Disordered" evidence="7">
    <location>
        <begin position="408"/>
        <end position="445"/>
    </location>
</feature>
<dbReference type="InterPro" id="IPR036427">
    <property type="entry name" value="Bromodomain-like_sf"/>
</dbReference>
<dbReference type="STRING" id="1202772.A0A1V9YMW5"/>
<keyword evidence="2 6" id="KW-0863">Zinc-finger</keyword>
<keyword evidence="4 5" id="KW-0103">Bromodomain</keyword>
<evidence type="ECO:0000313" key="10">
    <source>
        <dbReference type="EMBL" id="OQR87096.1"/>
    </source>
</evidence>
<feature type="region of interest" description="Disordered" evidence="7">
    <location>
        <begin position="308"/>
        <end position="355"/>
    </location>
</feature>
<dbReference type="InterPro" id="IPR001965">
    <property type="entry name" value="Znf_PHD"/>
</dbReference>
<dbReference type="SMART" id="SM00249">
    <property type="entry name" value="PHD"/>
    <property type="match status" value="1"/>
</dbReference>
<dbReference type="GO" id="GO:0005634">
    <property type="term" value="C:nucleus"/>
    <property type="evidence" value="ECO:0007669"/>
    <property type="project" value="TreeGrafter"/>
</dbReference>
<evidence type="ECO:0000256" key="3">
    <source>
        <dbReference type="ARBA" id="ARBA00022833"/>
    </source>
</evidence>
<feature type="compositionally biased region" description="Low complexity" evidence="7">
    <location>
        <begin position="421"/>
        <end position="433"/>
    </location>
</feature>
<dbReference type="OrthoDB" id="65435at2759"/>
<feature type="domain" description="Bromo" evidence="8">
    <location>
        <begin position="810"/>
        <end position="882"/>
    </location>
</feature>